<evidence type="ECO:0008006" key="3">
    <source>
        <dbReference type="Google" id="ProtNLM"/>
    </source>
</evidence>
<comment type="caution">
    <text evidence="1">The sequence shown here is derived from an EMBL/GenBank/DDBJ whole genome shotgun (WGS) entry which is preliminary data.</text>
</comment>
<sequence length="360" mass="39913">MSAQAADPDTVGKLIKRAENGDVQAQTDLGQVYRMGFYGPYRVEADLNKARLWLTKAAESGSADAALYLGDTYMPSEPQQSLVWYRRAADAENPEAYVRLCGLYREPLKDWDQALLYCRKAAEKGTPDGYYSMALAVELNRKDPVHAVGMYRELVEWGSIAAAKQLADLYDSKAVALSDAEGLRYTRLAVGADPQAYIPRLARYYEQGRGVTADAQEAARLYFHAARYKAPDAVAWIAAHPEVTSATIEAQLVSDIDLPKDWRRIAYERQRLMNGATIADIYPPRAQDAEMEGDVAFDCRITPEGGYENCIITAEKPLGYGFGAATLSLIGRFGLKSATPERLKPFAGRVVRLNFAWKLD</sequence>
<dbReference type="PANTHER" id="PTHR11102">
    <property type="entry name" value="SEL-1-LIKE PROTEIN"/>
    <property type="match status" value="1"/>
</dbReference>
<dbReference type="SUPFAM" id="SSF81901">
    <property type="entry name" value="HCP-like"/>
    <property type="match status" value="1"/>
</dbReference>
<organism evidence="1 2">
    <name type="scientific">Asticcacaulis aquaticus</name>
    <dbReference type="NCBI Taxonomy" id="2984212"/>
    <lineage>
        <taxon>Bacteria</taxon>
        <taxon>Pseudomonadati</taxon>
        <taxon>Pseudomonadota</taxon>
        <taxon>Alphaproteobacteria</taxon>
        <taxon>Caulobacterales</taxon>
        <taxon>Caulobacteraceae</taxon>
        <taxon>Asticcacaulis</taxon>
    </lineage>
</organism>
<dbReference type="Gene3D" id="1.25.40.10">
    <property type="entry name" value="Tetratricopeptide repeat domain"/>
    <property type="match status" value="1"/>
</dbReference>
<accession>A0ABT5HYB5</accession>
<dbReference type="InterPro" id="IPR011990">
    <property type="entry name" value="TPR-like_helical_dom_sf"/>
</dbReference>
<dbReference type="EMBL" id="JAQQKX010000017">
    <property type="protein sequence ID" value="MDC7684923.1"/>
    <property type="molecule type" value="Genomic_DNA"/>
</dbReference>
<dbReference type="InterPro" id="IPR006597">
    <property type="entry name" value="Sel1-like"/>
</dbReference>
<gene>
    <name evidence="1" type="ORF">PQU92_16690</name>
</gene>
<keyword evidence="2" id="KW-1185">Reference proteome</keyword>
<proteinExistence type="predicted"/>
<dbReference type="Pfam" id="PF08238">
    <property type="entry name" value="Sel1"/>
    <property type="match status" value="4"/>
</dbReference>
<dbReference type="Proteomes" id="UP001214854">
    <property type="component" value="Unassembled WGS sequence"/>
</dbReference>
<evidence type="ECO:0000313" key="1">
    <source>
        <dbReference type="EMBL" id="MDC7684923.1"/>
    </source>
</evidence>
<dbReference type="SMART" id="SM00671">
    <property type="entry name" value="SEL1"/>
    <property type="match status" value="4"/>
</dbReference>
<dbReference type="PANTHER" id="PTHR11102:SF160">
    <property type="entry name" value="ERAD-ASSOCIATED E3 UBIQUITIN-PROTEIN LIGASE COMPONENT HRD3"/>
    <property type="match status" value="1"/>
</dbReference>
<name>A0ABT5HYB5_9CAUL</name>
<reference evidence="1 2" key="1">
    <citation type="submission" date="2023-01" db="EMBL/GenBank/DDBJ databases">
        <title>Novel species of the genus Asticcacaulis isolated from rivers.</title>
        <authorList>
            <person name="Lu H."/>
        </authorList>
    </citation>
    <scope>NUCLEOTIDE SEQUENCE [LARGE SCALE GENOMIC DNA]</scope>
    <source>
        <strain evidence="1 2">BYS171W</strain>
    </source>
</reference>
<evidence type="ECO:0000313" key="2">
    <source>
        <dbReference type="Proteomes" id="UP001214854"/>
    </source>
</evidence>
<protein>
    <recommendedName>
        <fullName evidence="3">Sel1 repeat family protein</fullName>
    </recommendedName>
</protein>
<dbReference type="RefSeq" id="WP_272749405.1">
    <property type="nucleotide sequence ID" value="NZ_JAQQKX010000017.1"/>
</dbReference>
<dbReference type="InterPro" id="IPR050767">
    <property type="entry name" value="Sel1_AlgK"/>
</dbReference>